<keyword evidence="2" id="KW-1185">Reference proteome</keyword>
<accession>M7NAZ9</accession>
<comment type="caution">
    <text evidence="1">The sequence shown here is derived from an EMBL/GenBank/DDBJ whole genome shotgun (WGS) entry which is preliminary data.</text>
</comment>
<evidence type="ECO:0000313" key="1">
    <source>
        <dbReference type="EMBL" id="EMR04361.1"/>
    </source>
</evidence>
<gene>
    <name evidence="1" type="ORF">ADICEAN_00524</name>
</gene>
<dbReference type="RefSeq" id="WP_009193931.1">
    <property type="nucleotide sequence ID" value="NZ_AODQ01000007.1"/>
</dbReference>
<organism evidence="1 2">
    <name type="scientific">Cesiribacter andamanensis AMV16</name>
    <dbReference type="NCBI Taxonomy" id="1279009"/>
    <lineage>
        <taxon>Bacteria</taxon>
        <taxon>Pseudomonadati</taxon>
        <taxon>Bacteroidota</taxon>
        <taxon>Cytophagia</taxon>
        <taxon>Cytophagales</taxon>
        <taxon>Cesiribacteraceae</taxon>
        <taxon>Cesiribacter</taxon>
    </lineage>
</organism>
<dbReference type="EMBL" id="AODQ01000007">
    <property type="protein sequence ID" value="EMR04361.1"/>
    <property type="molecule type" value="Genomic_DNA"/>
</dbReference>
<evidence type="ECO:0000313" key="2">
    <source>
        <dbReference type="Proteomes" id="UP000011910"/>
    </source>
</evidence>
<dbReference type="AlphaFoldDB" id="M7NAZ9"/>
<protein>
    <recommendedName>
        <fullName evidence="3">STAS/SEC14 domain-containing protein</fullName>
    </recommendedName>
</protein>
<dbReference type="eggNOG" id="ENOG5033C8Q">
    <property type="taxonomic scope" value="Bacteria"/>
</dbReference>
<name>M7NAZ9_9BACT</name>
<reference evidence="1 2" key="1">
    <citation type="journal article" date="2013" name="Genome Announc.">
        <title>Draft Genome Sequence of Cesiribacter andamanensis Strain AMV16T, Isolated from a Soil Sample from a Mud Volcano in the Andaman Islands, India.</title>
        <authorList>
            <person name="Shivaji S."/>
            <person name="Ara S."/>
            <person name="Begum Z."/>
            <person name="Srinivas T.N."/>
            <person name="Singh A."/>
            <person name="Kumar Pinnaka A."/>
        </authorList>
    </citation>
    <scope>NUCLEOTIDE SEQUENCE [LARGE SCALE GENOMIC DNA]</scope>
    <source>
        <strain evidence="1 2">AMV16</strain>
    </source>
</reference>
<dbReference type="Proteomes" id="UP000011910">
    <property type="component" value="Unassembled WGS sequence"/>
</dbReference>
<evidence type="ECO:0008006" key="3">
    <source>
        <dbReference type="Google" id="ProtNLM"/>
    </source>
</evidence>
<proteinExistence type="predicted"/>
<sequence length="142" mass="16020">MEVVLTVGQSQTLWDAENKIIKLYFAGDMTDDAYKEFWTKTIDYGEKLQVNRIIIDQRDIGNVSFNARGWVVINAFPRIKRVLPNNIVAGVLGSNKIVQKTGMQYLLKAFKTLTGYKVEIFATQEEAIAFICSSNKPVQVPA</sequence>